<dbReference type="EMBL" id="CAKMRJ010005523">
    <property type="protein sequence ID" value="CAH1444390.1"/>
    <property type="molecule type" value="Genomic_DNA"/>
</dbReference>
<keyword evidence="2" id="KW-0812">Transmembrane</keyword>
<organism evidence="3 4">
    <name type="scientific">Lactuca virosa</name>
    <dbReference type="NCBI Taxonomy" id="75947"/>
    <lineage>
        <taxon>Eukaryota</taxon>
        <taxon>Viridiplantae</taxon>
        <taxon>Streptophyta</taxon>
        <taxon>Embryophyta</taxon>
        <taxon>Tracheophyta</taxon>
        <taxon>Spermatophyta</taxon>
        <taxon>Magnoliopsida</taxon>
        <taxon>eudicotyledons</taxon>
        <taxon>Gunneridae</taxon>
        <taxon>Pentapetalae</taxon>
        <taxon>asterids</taxon>
        <taxon>campanulids</taxon>
        <taxon>Asterales</taxon>
        <taxon>Asteraceae</taxon>
        <taxon>Cichorioideae</taxon>
        <taxon>Cichorieae</taxon>
        <taxon>Lactucinae</taxon>
        <taxon>Lactuca</taxon>
    </lineage>
</organism>
<evidence type="ECO:0000256" key="1">
    <source>
        <dbReference type="SAM" id="MobiDB-lite"/>
    </source>
</evidence>
<name>A0AAU9P3X8_9ASTR</name>
<evidence type="ECO:0000313" key="3">
    <source>
        <dbReference type="EMBL" id="CAH1444390.1"/>
    </source>
</evidence>
<keyword evidence="4" id="KW-1185">Reference proteome</keyword>
<keyword evidence="2" id="KW-1133">Transmembrane helix</keyword>
<gene>
    <name evidence="3" type="ORF">LVIROSA_LOCUS30222</name>
</gene>
<feature type="region of interest" description="Disordered" evidence="1">
    <location>
        <begin position="82"/>
        <end position="101"/>
    </location>
</feature>
<reference evidence="3 4" key="1">
    <citation type="submission" date="2022-01" db="EMBL/GenBank/DDBJ databases">
        <authorList>
            <person name="Xiong W."/>
            <person name="Schranz E."/>
        </authorList>
    </citation>
    <scope>NUCLEOTIDE SEQUENCE [LARGE SCALE GENOMIC DNA]</scope>
</reference>
<feature type="transmembrane region" description="Helical" evidence="2">
    <location>
        <begin position="50"/>
        <end position="73"/>
    </location>
</feature>
<dbReference type="Proteomes" id="UP001157418">
    <property type="component" value="Unassembled WGS sequence"/>
</dbReference>
<evidence type="ECO:0000256" key="2">
    <source>
        <dbReference type="SAM" id="Phobius"/>
    </source>
</evidence>
<comment type="caution">
    <text evidence="3">The sequence shown here is derived from an EMBL/GenBank/DDBJ whole genome shotgun (WGS) entry which is preliminary data.</text>
</comment>
<protein>
    <submittedName>
        <fullName evidence="3">Uncharacterized protein</fullName>
    </submittedName>
</protein>
<feature type="compositionally biased region" description="Polar residues" evidence="1">
    <location>
        <begin position="88"/>
        <end position="101"/>
    </location>
</feature>
<sequence>MMWRMMRARKVILVLDDVDRMDQLEALAGVTNLATCLVAFILYFDHQINVIGPAACILAAYFLPLYLLAIFGITPSQPDCQHHCEPLTPQQSRNTPQPRPP</sequence>
<accession>A0AAU9P3X8</accession>
<evidence type="ECO:0000313" key="4">
    <source>
        <dbReference type="Proteomes" id="UP001157418"/>
    </source>
</evidence>
<keyword evidence="2" id="KW-0472">Membrane</keyword>
<feature type="transmembrane region" description="Helical" evidence="2">
    <location>
        <begin position="26"/>
        <end position="44"/>
    </location>
</feature>
<dbReference type="AlphaFoldDB" id="A0AAU9P3X8"/>
<proteinExistence type="predicted"/>